<comment type="caution">
    <text evidence="1">The sequence shown here is derived from an EMBL/GenBank/DDBJ whole genome shotgun (WGS) entry which is preliminary data.</text>
</comment>
<dbReference type="PANTHER" id="PTHR38440:SF1">
    <property type="entry name" value="UPF0398 PROTEIN SPR0331"/>
    <property type="match status" value="1"/>
</dbReference>
<sequence>MIRTDVACCFTGHREIPTEDLYMLVHKLELKIRDLIQNGSADFITGGARGFDTLAAGTILTLRNEFPHIRLILALPCKEQTKGWKTADVLLYQQIMQQADIVHYVSESYDRGCMMRRNRFMVDHSRRCVFYLTHRRSGTYKTVEYAMQQSLTLYNILI</sequence>
<evidence type="ECO:0000313" key="2">
    <source>
        <dbReference type="Proteomes" id="UP000806542"/>
    </source>
</evidence>
<gene>
    <name evidence="1" type="ORF">INF28_07080</name>
</gene>
<dbReference type="Pfam" id="PF06908">
    <property type="entry name" value="YpsA"/>
    <property type="match status" value="1"/>
</dbReference>
<dbReference type="RefSeq" id="WP_226392771.1">
    <property type="nucleotide sequence ID" value="NZ_JADCKB010000012.1"/>
</dbReference>
<dbReference type="SUPFAM" id="SSF102405">
    <property type="entry name" value="MCP/YpsA-like"/>
    <property type="match status" value="1"/>
</dbReference>
<name>A0A9D5M063_9FIRM</name>
<proteinExistence type="predicted"/>
<protein>
    <submittedName>
        <fullName evidence="1">DUF1273 family protein</fullName>
    </submittedName>
</protein>
<dbReference type="PANTHER" id="PTHR38440">
    <property type="entry name" value="UPF0398 PROTEIN YPSA"/>
    <property type="match status" value="1"/>
</dbReference>
<dbReference type="Proteomes" id="UP000806542">
    <property type="component" value="Unassembled WGS sequence"/>
</dbReference>
<organism evidence="1 2">
    <name type="scientific">Ructibacterium gallinarum</name>
    <dbReference type="NCBI Taxonomy" id="2779355"/>
    <lineage>
        <taxon>Bacteria</taxon>
        <taxon>Bacillati</taxon>
        <taxon>Bacillota</taxon>
        <taxon>Clostridia</taxon>
        <taxon>Eubacteriales</taxon>
        <taxon>Oscillospiraceae</taxon>
        <taxon>Ructibacterium</taxon>
    </lineage>
</organism>
<dbReference type="AlphaFoldDB" id="A0A9D5M063"/>
<dbReference type="EMBL" id="JADCKB010000012">
    <property type="protein sequence ID" value="MBE5040222.1"/>
    <property type="molecule type" value="Genomic_DNA"/>
</dbReference>
<dbReference type="InterPro" id="IPR010697">
    <property type="entry name" value="YspA"/>
</dbReference>
<reference evidence="1" key="1">
    <citation type="submission" date="2020-10" db="EMBL/GenBank/DDBJ databases">
        <title>ChiBAC.</title>
        <authorList>
            <person name="Zenner C."/>
            <person name="Hitch T.C.A."/>
            <person name="Clavel T."/>
        </authorList>
    </citation>
    <scope>NUCLEOTIDE SEQUENCE</scope>
    <source>
        <strain evidence="1">DSM 107454</strain>
    </source>
</reference>
<dbReference type="Gene3D" id="3.40.50.450">
    <property type="match status" value="1"/>
</dbReference>
<evidence type="ECO:0000313" key="1">
    <source>
        <dbReference type="EMBL" id="MBE5040222.1"/>
    </source>
</evidence>
<keyword evidence="2" id="KW-1185">Reference proteome</keyword>
<accession>A0A9D5M063</accession>